<evidence type="ECO:0000259" key="1">
    <source>
        <dbReference type="Pfam" id="PF16565"/>
    </source>
</evidence>
<dbReference type="InterPro" id="IPR032341">
    <property type="entry name" value="MITD1_C"/>
</dbReference>
<dbReference type="EMBL" id="UYRT01006447">
    <property type="protein sequence ID" value="VDK40554.1"/>
    <property type="molecule type" value="Genomic_DNA"/>
</dbReference>
<protein>
    <recommendedName>
        <fullName evidence="1">MITD1 C-terminal phospholipase D-like domain-containing protein</fullName>
    </recommendedName>
</protein>
<proteinExistence type="predicted"/>
<dbReference type="AlphaFoldDB" id="A0A3P6R6R1"/>
<dbReference type="Gene3D" id="3.30.870.30">
    <property type="entry name" value="MITD, C-terminal phospholipase D-like domain"/>
    <property type="match status" value="1"/>
</dbReference>
<feature type="domain" description="MITD1 C-terminal phospholipase D-like" evidence="1">
    <location>
        <begin position="36"/>
        <end position="162"/>
    </location>
</feature>
<reference evidence="2 3" key="1">
    <citation type="submission" date="2018-11" db="EMBL/GenBank/DDBJ databases">
        <authorList>
            <consortium name="Pathogen Informatics"/>
        </authorList>
    </citation>
    <scope>NUCLEOTIDE SEQUENCE [LARGE SCALE GENOMIC DNA]</scope>
</reference>
<dbReference type="OrthoDB" id="19553at2759"/>
<sequence>MGVLFAEAEASDDLIGQRQFDLKLVKELRINDGDTGFSYNKIFVDGIDDQLETVVVDEPYMRVHEQMLVTRAKNLRRIVLCTQNDCLQEKLNQLRNDLITRHIVLTIKCSNSMHDREIRFDNGWTYRIGRGLNYFKRERHFTLGMTDYEFKKCFETVVCILREMRPKSRIESNES</sequence>
<gene>
    <name evidence="2" type="ORF">GPUH_LOCUS3688</name>
</gene>
<dbReference type="Proteomes" id="UP000271098">
    <property type="component" value="Unassembled WGS sequence"/>
</dbReference>
<evidence type="ECO:0000313" key="2">
    <source>
        <dbReference type="EMBL" id="VDK40554.1"/>
    </source>
</evidence>
<keyword evidence="3" id="KW-1185">Reference proteome</keyword>
<dbReference type="InterPro" id="IPR038113">
    <property type="entry name" value="MITD1_C_sf"/>
</dbReference>
<accession>A0A3P6R6R1</accession>
<evidence type="ECO:0000313" key="3">
    <source>
        <dbReference type="Proteomes" id="UP000271098"/>
    </source>
</evidence>
<name>A0A3P6R6R1_9BILA</name>
<dbReference type="Pfam" id="PF16565">
    <property type="entry name" value="MIT_C"/>
    <property type="match status" value="1"/>
</dbReference>
<organism evidence="2 3">
    <name type="scientific">Gongylonema pulchrum</name>
    <dbReference type="NCBI Taxonomy" id="637853"/>
    <lineage>
        <taxon>Eukaryota</taxon>
        <taxon>Metazoa</taxon>
        <taxon>Ecdysozoa</taxon>
        <taxon>Nematoda</taxon>
        <taxon>Chromadorea</taxon>
        <taxon>Rhabditida</taxon>
        <taxon>Spirurina</taxon>
        <taxon>Spiruromorpha</taxon>
        <taxon>Spiruroidea</taxon>
        <taxon>Gongylonematidae</taxon>
        <taxon>Gongylonema</taxon>
    </lineage>
</organism>